<feature type="non-terminal residue" evidence="1">
    <location>
        <position position="1"/>
    </location>
</feature>
<feature type="non-terminal residue" evidence="1">
    <location>
        <position position="146"/>
    </location>
</feature>
<name>A0A1B6EDG9_9HEMI</name>
<proteinExistence type="predicted"/>
<reference evidence="1" key="1">
    <citation type="submission" date="2015-12" db="EMBL/GenBank/DDBJ databases">
        <title>De novo transcriptome assembly of four potential Pierce s Disease insect vectors from Arizona vineyards.</title>
        <authorList>
            <person name="Tassone E.E."/>
        </authorList>
    </citation>
    <scope>NUCLEOTIDE SEQUENCE</scope>
</reference>
<dbReference type="AlphaFoldDB" id="A0A1B6EDG9"/>
<protein>
    <submittedName>
        <fullName evidence="1">Uncharacterized protein</fullName>
    </submittedName>
</protein>
<accession>A0A1B6EDG9</accession>
<dbReference type="EMBL" id="GEDC01001327">
    <property type="protein sequence ID" value="JAS35971.1"/>
    <property type="molecule type" value="Transcribed_RNA"/>
</dbReference>
<sequence length="146" mass="16206">PISKIDFIFYYLVVESELEVYMAKDESNKKSILAEISEAVKTGIKATGRVLLLVPKALIYPIKKPFASMSEVKNDAKVSLKEAVGVKVSKEEKEYDPSIKTTEASKYLGIQVTKQGKGEVSFLASRTLTGDVPHLSPEKLDEIKRK</sequence>
<organism evidence="1">
    <name type="scientific">Clastoptera arizonana</name>
    <name type="common">Arizona spittle bug</name>
    <dbReference type="NCBI Taxonomy" id="38151"/>
    <lineage>
        <taxon>Eukaryota</taxon>
        <taxon>Metazoa</taxon>
        <taxon>Ecdysozoa</taxon>
        <taxon>Arthropoda</taxon>
        <taxon>Hexapoda</taxon>
        <taxon>Insecta</taxon>
        <taxon>Pterygota</taxon>
        <taxon>Neoptera</taxon>
        <taxon>Paraneoptera</taxon>
        <taxon>Hemiptera</taxon>
        <taxon>Auchenorrhyncha</taxon>
        <taxon>Cercopoidea</taxon>
        <taxon>Clastopteridae</taxon>
        <taxon>Clastoptera</taxon>
    </lineage>
</organism>
<evidence type="ECO:0000313" key="1">
    <source>
        <dbReference type="EMBL" id="JAS35971.1"/>
    </source>
</evidence>
<gene>
    <name evidence="1" type="ORF">g.45784</name>
</gene>